<proteinExistence type="predicted"/>
<dbReference type="Proteomes" id="UP000076857">
    <property type="component" value="Chromosome"/>
</dbReference>
<organism evidence="1 2">
    <name type="scientific">Pseudomonas putida</name>
    <name type="common">Arthrobacter siderocapsulatus</name>
    <dbReference type="NCBI Taxonomy" id="303"/>
    <lineage>
        <taxon>Bacteria</taxon>
        <taxon>Pseudomonadati</taxon>
        <taxon>Pseudomonadota</taxon>
        <taxon>Gammaproteobacteria</taxon>
        <taxon>Pseudomonadales</taxon>
        <taxon>Pseudomonadaceae</taxon>
        <taxon>Pseudomonas</taxon>
    </lineage>
</organism>
<name>A0AAP9SR20_PSEPU</name>
<dbReference type="EMBL" id="CP050951">
    <property type="protein sequence ID" value="QJQ11545.1"/>
    <property type="molecule type" value="Genomic_DNA"/>
</dbReference>
<dbReference type="AlphaFoldDB" id="A0AAP9SR20"/>
<gene>
    <name evidence="1" type="ORF">A3L25_019730</name>
</gene>
<protein>
    <submittedName>
        <fullName evidence="1">Uncharacterized protein</fullName>
    </submittedName>
</protein>
<evidence type="ECO:0000313" key="1">
    <source>
        <dbReference type="EMBL" id="QJQ11545.1"/>
    </source>
</evidence>
<sequence length="60" mass="6890">MTTKFVCQNCEKETEAELDHDEELNRQAFYCQHCGAKHVSVMESRAPGGPVEMQFRVVED</sequence>
<dbReference type="RefSeq" id="WP_063422729.1">
    <property type="nucleotide sequence ID" value="NZ_BSKE01000013.1"/>
</dbReference>
<dbReference type="Gene3D" id="2.20.28.30">
    <property type="entry name" value="RNA polymerase ii, chain L"/>
    <property type="match status" value="1"/>
</dbReference>
<reference evidence="1 2" key="2">
    <citation type="submission" date="2020-04" db="EMBL/GenBank/DDBJ databases">
        <title>Complete genome sequence of Pseudomonas putida strain JQ581.</title>
        <authorList>
            <person name="Mu Y."/>
        </authorList>
    </citation>
    <scope>NUCLEOTIDE SEQUENCE [LARGE SCALE GENOMIC DNA]</scope>
    <source>
        <strain evidence="1 2">JQ581</strain>
    </source>
</reference>
<evidence type="ECO:0000313" key="2">
    <source>
        <dbReference type="Proteomes" id="UP000076857"/>
    </source>
</evidence>
<reference evidence="1 2" key="1">
    <citation type="submission" date="2016-04" db="EMBL/GenBank/DDBJ databases">
        <authorList>
            <person name="Qiu J."/>
        </authorList>
    </citation>
    <scope>NUCLEOTIDE SEQUENCE [LARGE SCALE GENOMIC DNA]</scope>
    <source>
        <strain evidence="1 2">JQ581</strain>
    </source>
</reference>
<accession>A0AAP9SR20</accession>